<dbReference type="InterPro" id="IPR011759">
    <property type="entry name" value="Cyt_c_oxidase_su2_TM_dom"/>
</dbReference>
<dbReference type="PROSITE" id="PS00078">
    <property type="entry name" value="COX2"/>
    <property type="match status" value="1"/>
</dbReference>
<dbReference type="GO" id="GO:0042773">
    <property type="term" value="P:ATP synthesis coupled electron transport"/>
    <property type="evidence" value="ECO:0007669"/>
    <property type="project" value="TreeGrafter"/>
</dbReference>
<dbReference type="CDD" id="cd13912">
    <property type="entry name" value="CcO_II_C"/>
    <property type="match status" value="1"/>
</dbReference>
<evidence type="ECO:0000256" key="17">
    <source>
        <dbReference type="ARBA" id="ARBA00049512"/>
    </source>
</evidence>
<evidence type="ECO:0000256" key="11">
    <source>
        <dbReference type="ARBA" id="ARBA00022967"/>
    </source>
</evidence>
<dbReference type="FunFam" id="2.60.40.420:FF:000001">
    <property type="entry name" value="Cytochrome c oxidase subunit 2"/>
    <property type="match status" value="1"/>
</dbReference>
<protein>
    <recommendedName>
        <fullName evidence="4 18">Cytochrome c oxidase subunit 2</fullName>
    </recommendedName>
</protein>
<dbReference type="SUPFAM" id="SSF49503">
    <property type="entry name" value="Cupredoxins"/>
    <property type="match status" value="1"/>
</dbReference>
<dbReference type="InterPro" id="IPR034210">
    <property type="entry name" value="CcO_II_C"/>
</dbReference>
<evidence type="ECO:0000256" key="12">
    <source>
        <dbReference type="ARBA" id="ARBA00022982"/>
    </source>
</evidence>
<feature type="transmembrane region" description="Helical" evidence="19">
    <location>
        <begin position="62"/>
        <end position="84"/>
    </location>
</feature>
<dbReference type="RefSeq" id="YP_003359328.1">
    <property type="nucleotide sequence ID" value="NC_013706.1"/>
</dbReference>
<evidence type="ECO:0000256" key="5">
    <source>
        <dbReference type="ARBA" id="ARBA00022448"/>
    </source>
</evidence>
<dbReference type="PANTHER" id="PTHR22888:SF9">
    <property type="entry name" value="CYTOCHROME C OXIDASE SUBUNIT 2"/>
    <property type="match status" value="1"/>
</dbReference>
<keyword evidence="6 18" id="KW-0679">Respiratory chain</keyword>
<evidence type="ECO:0000256" key="1">
    <source>
        <dbReference type="ARBA" id="ARBA00004448"/>
    </source>
</evidence>
<dbReference type="PRINTS" id="PR01166">
    <property type="entry name" value="CYCOXIDASEII"/>
</dbReference>
<evidence type="ECO:0000259" key="21">
    <source>
        <dbReference type="PROSITE" id="PS50999"/>
    </source>
</evidence>
<keyword evidence="15 18" id="KW-0496">Mitochondrion</keyword>
<evidence type="ECO:0000259" key="20">
    <source>
        <dbReference type="PROSITE" id="PS50857"/>
    </source>
</evidence>
<dbReference type="Gene3D" id="2.60.40.420">
    <property type="entry name" value="Cupredoxins - blue copper proteins"/>
    <property type="match status" value="1"/>
</dbReference>
<dbReference type="GO" id="GO:0005507">
    <property type="term" value="F:copper ion binding"/>
    <property type="evidence" value="ECO:0007669"/>
    <property type="project" value="InterPro"/>
</dbReference>
<keyword evidence="12 18" id="KW-0249">Electron transport</keyword>
<comment type="catalytic activity">
    <reaction evidence="17">
        <text>4 Fe(II)-[cytochrome c] + O2 + 8 H(+)(in) = 4 Fe(III)-[cytochrome c] + 2 H2O + 4 H(+)(out)</text>
        <dbReference type="Rhea" id="RHEA:11436"/>
        <dbReference type="Rhea" id="RHEA-COMP:10350"/>
        <dbReference type="Rhea" id="RHEA-COMP:14399"/>
        <dbReference type="ChEBI" id="CHEBI:15377"/>
        <dbReference type="ChEBI" id="CHEBI:15378"/>
        <dbReference type="ChEBI" id="CHEBI:15379"/>
        <dbReference type="ChEBI" id="CHEBI:29033"/>
        <dbReference type="ChEBI" id="CHEBI:29034"/>
        <dbReference type="EC" id="7.1.1.9"/>
    </reaction>
    <physiologicalReaction direction="left-to-right" evidence="17">
        <dbReference type="Rhea" id="RHEA:11437"/>
    </physiologicalReaction>
</comment>
<dbReference type="PANTHER" id="PTHR22888">
    <property type="entry name" value="CYTOCHROME C OXIDASE, SUBUNIT II"/>
    <property type="match status" value="1"/>
</dbReference>
<dbReference type="InterPro" id="IPR001505">
    <property type="entry name" value="Copper_CuA"/>
</dbReference>
<name>D2D0K0_LAOST</name>
<keyword evidence="14 18" id="KW-0186">Copper</keyword>
<evidence type="ECO:0000256" key="8">
    <source>
        <dbReference type="ARBA" id="ARBA00022723"/>
    </source>
</evidence>
<evidence type="ECO:0000256" key="18">
    <source>
        <dbReference type="RuleBase" id="RU000457"/>
    </source>
</evidence>
<dbReference type="EMBL" id="FJ360695">
    <property type="protein sequence ID" value="ACI95041.1"/>
    <property type="molecule type" value="Genomic_DNA"/>
</dbReference>
<evidence type="ECO:0000256" key="7">
    <source>
        <dbReference type="ARBA" id="ARBA00022692"/>
    </source>
</evidence>
<keyword evidence="8 18" id="KW-0479">Metal-binding</keyword>
<comment type="subunit">
    <text evidence="3">Component of the cytochrome c oxidase (complex IV, CIV), a multisubunit enzyme composed of a catalytic core of 3 subunits and several supernumerary subunits. The complex exists as a monomer or a dimer and forms supercomplexes (SCs) in the inner mitochondrial membrane with ubiquinol-cytochrome c oxidoreductase (cytochrome b-c1 complex, complex III, CIII).</text>
</comment>
<keyword evidence="5 18" id="KW-0813">Transport</keyword>
<dbReference type="AlphaFoldDB" id="D2D0K0"/>
<dbReference type="PROSITE" id="PS50857">
    <property type="entry name" value="COX2_CUA"/>
    <property type="match status" value="1"/>
</dbReference>
<evidence type="ECO:0000256" key="14">
    <source>
        <dbReference type="ARBA" id="ARBA00023008"/>
    </source>
</evidence>
<keyword evidence="16 18" id="KW-0472">Membrane</keyword>
<evidence type="ECO:0000256" key="13">
    <source>
        <dbReference type="ARBA" id="ARBA00022989"/>
    </source>
</evidence>
<keyword evidence="7 18" id="KW-0812">Transmembrane</keyword>
<evidence type="ECO:0000256" key="6">
    <source>
        <dbReference type="ARBA" id="ARBA00022660"/>
    </source>
</evidence>
<evidence type="ECO:0000256" key="15">
    <source>
        <dbReference type="ARBA" id="ARBA00023128"/>
    </source>
</evidence>
<evidence type="ECO:0000313" key="22">
    <source>
        <dbReference type="EMBL" id="ACI95041.1"/>
    </source>
</evidence>
<dbReference type="InterPro" id="IPR036257">
    <property type="entry name" value="Cyt_c_oxidase_su2_TM_sf"/>
</dbReference>
<dbReference type="SUPFAM" id="SSF81464">
    <property type="entry name" value="Cytochrome c oxidase subunit II-like, transmembrane region"/>
    <property type="match status" value="1"/>
</dbReference>
<evidence type="ECO:0000256" key="2">
    <source>
        <dbReference type="ARBA" id="ARBA00007866"/>
    </source>
</evidence>
<dbReference type="GO" id="GO:0004129">
    <property type="term" value="F:cytochrome-c oxidase activity"/>
    <property type="evidence" value="ECO:0007669"/>
    <property type="project" value="UniProtKB-EC"/>
</dbReference>
<accession>D2D0K0</accession>
<evidence type="ECO:0000256" key="4">
    <source>
        <dbReference type="ARBA" id="ARBA00015946"/>
    </source>
</evidence>
<keyword evidence="11" id="KW-1278">Translocase</keyword>
<comment type="function">
    <text evidence="18">Component of the cytochrome c oxidase, the last enzyme in the mitochondrial electron transport chain which drives oxidative phosphorylation. The respiratory chain contains 3 multisubunit complexes succinate dehydrogenase (complex II, CII), ubiquinol-cytochrome c oxidoreductase (cytochrome b-c1 complex, complex III, CIII) and cytochrome c oxidase (complex IV, CIV), that cooperate to transfer electrons derived from NADH and succinate to molecular oxygen, creating an electrochemical gradient over the inner membrane that drives transmembrane transport and the ATP synthase. Cytochrome c oxidase is the component of the respiratory chain that catalyzes the reduction of oxygen to water. Electrons originating from reduced cytochrome c in the intermembrane space (IMS) are transferred via the dinuclear copper A center (CU(A)) of subunit 2 and heme A of subunit 1 to the active site in subunit 1, a binuclear center (BNC) formed by heme A3 and copper B (CU(B)). The BNC reduces molecular oxygen to 2 water molecules using 4 electrons from cytochrome c in the IMS and 4 protons from the mitochondrial matrix.</text>
</comment>
<dbReference type="GeneID" id="8690312"/>
<dbReference type="Pfam" id="PF00116">
    <property type="entry name" value="COX2"/>
    <property type="match status" value="1"/>
</dbReference>
<dbReference type="InterPro" id="IPR002429">
    <property type="entry name" value="CcO_II-like_C"/>
</dbReference>
<evidence type="ECO:0000256" key="10">
    <source>
        <dbReference type="ARBA" id="ARBA00022842"/>
    </source>
</evidence>
<feature type="domain" description="Cytochrome oxidase subunit II transmembrane region profile" evidence="21">
    <location>
        <begin position="1"/>
        <end position="90"/>
    </location>
</feature>
<proteinExistence type="inferred from homology"/>
<geneLocation type="mitochondrion" evidence="22"/>
<keyword evidence="10" id="KW-0460">Magnesium</keyword>
<comment type="subcellular location">
    <subcellularLocation>
        <location evidence="1 18">Mitochondrion inner membrane</location>
        <topology evidence="1 18">Multi-pass membrane protein</topology>
    </subcellularLocation>
</comment>
<comment type="similarity">
    <text evidence="2 18">Belongs to the cytochrome c oxidase subunit 2 family.</text>
</comment>
<gene>
    <name evidence="22" type="primary">cox2</name>
</gene>
<dbReference type="PROSITE" id="PS50999">
    <property type="entry name" value="COX2_TM"/>
    <property type="match status" value="1"/>
</dbReference>
<dbReference type="Gene3D" id="1.10.287.90">
    <property type="match status" value="1"/>
</dbReference>
<keyword evidence="9 18" id="KW-0999">Mitochondrion inner membrane</keyword>
<dbReference type="Pfam" id="PF02790">
    <property type="entry name" value="COX2_TM"/>
    <property type="match status" value="1"/>
</dbReference>
<reference evidence="22" key="1">
    <citation type="journal article" date="2009" name="Zool. Sci.">
        <title>Complete mitochondrial genome of the small brown planthopper, Laodelphax striatellus (Delphacidae: Hemiptera), with a novel gene order.</title>
        <authorList>
            <person name="Song N."/>
            <person name="Liang A.P."/>
        </authorList>
    </citation>
    <scope>NUCLEOTIDE SEQUENCE</scope>
</reference>
<comment type="cofactor">
    <cofactor evidence="18">
        <name>Cu cation</name>
        <dbReference type="ChEBI" id="CHEBI:23378"/>
    </cofactor>
    <text evidence="18">Binds a copper A center.</text>
</comment>
<feature type="transmembrane region" description="Helical" evidence="19">
    <location>
        <begin position="20"/>
        <end position="41"/>
    </location>
</feature>
<dbReference type="GO" id="GO:0005743">
    <property type="term" value="C:mitochondrial inner membrane"/>
    <property type="evidence" value="ECO:0007669"/>
    <property type="project" value="UniProtKB-SubCell"/>
</dbReference>
<evidence type="ECO:0000256" key="3">
    <source>
        <dbReference type="ARBA" id="ARBA00011164"/>
    </source>
</evidence>
<dbReference type="CTD" id="4513"/>
<dbReference type="InterPro" id="IPR045187">
    <property type="entry name" value="CcO_II"/>
</dbReference>
<sequence length="227" mass="26765">MKWTKFYLPDAYSPTMEQLVYFHDHTMSIITSITILICILLNSLLWNKLIDLNMNEHQMIETWWTILPTIVLFLIAIPSLKILYSMEELINPTISIKSMGHQWYWSYEYSDKFCKELESYMKYNKKNDFRLLEVDNKMKAPFLTQIRMIFSSSDVLHSWTIPCLGIKMDAVPGRINQSSLMIKKPGIFMGQCSEICGTNHSFMPIMLESIKLNKFIKWISYALSDWN</sequence>
<dbReference type="InterPro" id="IPR008972">
    <property type="entry name" value="Cupredoxin"/>
</dbReference>
<organism evidence="22">
    <name type="scientific">Laodelphax striatellus</name>
    <name type="common">Small brown planthopper</name>
    <name type="synonym">Delphax striatella</name>
    <dbReference type="NCBI Taxonomy" id="195883"/>
    <lineage>
        <taxon>Eukaryota</taxon>
        <taxon>Metazoa</taxon>
        <taxon>Ecdysozoa</taxon>
        <taxon>Arthropoda</taxon>
        <taxon>Hexapoda</taxon>
        <taxon>Insecta</taxon>
        <taxon>Pterygota</taxon>
        <taxon>Neoptera</taxon>
        <taxon>Paraneoptera</taxon>
        <taxon>Hemiptera</taxon>
        <taxon>Auchenorrhyncha</taxon>
        <taxon>Fulgoroidea</taxon>
        <taxon>Delphacidae</taxon>
        <taxon>Criomorphinae</taxon>
        <taxon>Laodelphax</taxon>
    </lineage>
</organism>
<keyword evidence="13 19" id="KW-1133">Transmembrane helix</keyword>
<evidence type="ECO:0000256" key="19">
    <source>
        <dbReference type="SAM" id="Phobius"/>
    </source>
</evidence>
<feature type="domain" description="Cytochrome oxidase subunit II copper A binding" evidence="20">
    <location>
        <begin position="91"/>
        <end position="221"/>
    </location>
</feature>
<evidence type="ECO:0000256" key="9">
    <source>
        <dbReference type="ARBA" id="ARBA00022792"/>
    </source>
</evidence>
<evidence type="ECO:0000256" key="16">
    <source>
        <dbReference type="ARBA" id="ARBA00023136"/>
    </source>
</evidence>